<gene>
    <name evidence="2" type="ORF">PICMEDRAFT_83465</name>
</gene>
<evidence type="ECO:0000256" key="1">
    <source>
        <dbReference type="SAM" id="MobiDB-lite"/>
    </source>
</evidence>
<dbReference type="EMBL" id="KV454001">
    <property type="protein sequence ID" value="ODQ48529.1"/>
    <property type="molecule type" value="Genomic_DNA"/>
</dbReference>
<dbReference type="AlphaFoldDB" id="A0A1E3NR31"/>
<feature type="compositionally biased region" description="Basic and acidic residues" evidence="1">
    <location>
        <begin position="38"/>
        <end position="47"/>
    </location>
</feature>
<evidence type="ECO:0000313" key="3">
    <source>
        <dbReference type="Proteomes" id="UP000094455"/>
    </source>
</evidence>
<reference evidence="2 3" key="1">
    <citation type="journal article" date="2016" name="Proc. Natl. Acad. Sci. U.S.A.">
        <title>Comparative genomics of biotechnologically important yeasts.</title>
        <authorList>
            <person name="Riley R."/>
            <person name="Haridas S."/>
            <person name="Wolfe K.H."/>
            <person name="Lopes M.R."/>
            <person name="Hittinger C.T."/>
            <person name="Goeker M."/>
            <person name="Salamov A.A."/>
            <person name="Wisecaver J.H."/>
            <person name="Long T.M."/>
            <person name="Calvey C.H."/>
            <person name="Aerts A.L."/>
            <person name="Barry K.W."/>
            <person name="Choi C."/>
            <person name="Clum A."/>
            <person name="Coughlan A.Y."/>
            <person name="Deshpande S."/>
            <person name="Douglass A.P."/>
            <person name="Hanson S.J."/>
            <person name="Klenk H.-P."/>
            <person name="LaButti K.M."/>
            <person name="Lapidus A."/>
            <person name="Lindquist E.A."/>
            <person name="Lipzen A.M."/>
            <person name="Meier-Kolthoff J.P."/>
            <person name="Ohm R.A."/>
            <person name="Otillar R.P."/>
            <person name="Pangilinan J.L."/>
            <person name="Peng Y."/>
            <person name="Rokas A."/>
            <person name="Rosa C.A."/>
            <person name="Scheuner C."/>
            <person name="Sibirny A.A."/>
            <person name="Slot J.C."/>
            <person name="Stielow J.B."/>
            <person name="Sun H."/>
            <person name="Kurtzman C.P."/>
            <person name="Blackwell M."/>
            <person name="Grigoriev I.V."/>
            <person name="Jeffries T.W."/>
        </authorList>
    </citation>
    <scope>NUCLEOTIDE SEQUENCE [LARGE SCALE GENOMIC DNA]</scope>
    <source>
        <strain evidence="2 3">NRRL Y-2026</strain>
    </source>
</reference>
<dbReference type="Proteomes" id="UP000094455">
    <property type="component" value="Unassembled WGS sequence"/>
</dbReference>
<proteinExistence type="predicted"/>
<dbReference type="GeneID" id="30181685"/>
<feature type="region of interest" description="Disordered" evidence="1">
    <location>
        <begin position="1"/>
        <end position="90"/>
    </location>
</feature>
<keyword evidence="3" id="KW-1185">Reference proteome</keyword>
<feature type="compositionally biased region" description="Basic residues" evidence="1">
    <location>
        <begin position="272"/>
        <end position="281"/>
    </location>
</feature>
<protein>
    <submittedName>
        <fullName evidence="2">Uncharacterized protein</fullName>
    </submittedName>
</protein>
<feature type="region of interest" description="Disordered" evidence="1">
    <location>
        <begin position="251"/>
        <end position="281"/>
    </location>
</feature>
<sequence length="281" mass="32412">MLLSIQPAPMTNDYSFSKQTQKQENRESPGEQWEQDVEQQRRQHDILRQQNQPSQVYPAYQDFQESREYRQPQEELTQQSRLPIEAYPRDYLGKPQGGYAVSTHQYLPPIQQSSRYLFSVPNHNGYVFQQIPADEPKYSSDYNYQVPSLQPSSQQQTLPLPTPSAPSIMSQYPPFPSLVNDAQRRDQLYANPQYYPAYNGAYLTHPSMSPIQSRSQSIQLNPTEALAPQQYYGQKIMVPLPEESYGFHSSNCSSSNSNCKKRTTNASTSYGQKRRTRGCWT</sequence>
<organism evidence="2 3">
    <name type="scientific">Pichia membranifaciens NRRL Y-2026</name>
    <dbReference type="NCBI Taxonomy" id="763406"/>
    <lineage>
        <taxon>Eukaryota</taxon>
        <taxon>Fungi</taxon>
        <taxon>Dikarya</taxon>
        <taxon>Ascomycota</taxon>
        <taxon>Saccharomycotina</taxon>
        <taxon>Pichiomycetes</taxon>
        <taxon>Pichiales</taxon>
        <taxon>Pichiaceae</taxon>
        <taxon>Pichia</taxon>
    </lineage>
</organism>
<feature type="compositionally biased region" description="Basic and acidic residues" evidence="1">
    <location>
        <begin position="64"/>
        <end position="73"/>
    </location>
</feature>
<dbReference type="RefSeq" id="XP_019019642.1">
    <property type="nucleotide sequence ID" value="XM_019164998.1"/>
</dbReference>
<accession>A0A1E3NR31</accession>
<evidence type="ECO:0000313" key="2">
    <source>
        <dbReference type="EMBL" id="ODQ48529.1"/>
    </source>
</evidence>
<name>A0A1E3NR31_9ASCO</name>